<reference evidence="1" key="1">
    <citation type="submission" date="2018-11" db="EMBL/GenBank/DDBJ databases">
        <authorList>
            <consortium name="Pathogen Informatics"/>
        </authorList>
    </citation>
    <scope>NUCLEOTIDE SEQUENCE</scope>
</reference>
<gene>
    <name evidence="1" type="ORF">PXEA_LOCUS9259</name>
</gene>
<proteinExistence type="predicted"/>
<keyword evidence="2" id="KW-1185">Reference proteome</keyword>
<accession>A0A448WMW6</accession>
<protein>
    <submittedName>
        <fullName evidence="1">Uncharacterized protein</fullName>
    </submittedName>
</protein>
<evidence type="ECO:0000313" key="2">
    <source>
        <dbReference type="Proteomes" id="UP000784294"/>
    </source>
</evidence>
<organism evidence="1 2">
    <name type="scientific">Protopolystoma xenopodis</name>
    <dbReference type="NCBI Taxonomy" id="117903"/>
    <lineage>
        <taxon>Eukaryota</taxon>
        <taxon>Metazoa</taxon>
        <taxon>Spiralia</taxon>
        <taxon>Lophotrochozoa</taxon>
        <taxon>Platyhelminthes</taxon>
        <taxon>Monogenea</taxon>
        <taxon>Polyopisthocotylea</taxon>
        <taxon>Polystomatidea</taxon>
        <taxon>Polystomatidae</taxon>
        <taxon>Protopolystoma</taxon>
    </lineage>
</organism>
<dbReference type="EMBL" id="CAAALY010026059">
    <property type="protein sequence ID" value="VEL15819.1"/>
    <property type="molecule type" value="Genomic_DNA"/>
</dbReference>
<evidence type="ECO:0000313" key="1">
    <source>
        <dbReference type="EMBL" id="VEL15819.1"/>
    </source>
</evidence>
<sequence>MKWCLGDRFPFLLPSDDNIKSKGLPQLTASAFYPLLILPFLISTTTRPPSHLRRDLTSLPKLEFYLIELQSFGSDHSLLLPGLLYSLNVFFGHDFDFSMIIFEFDLQI</sequence>
<comment type="caution">
    <text evidence="1">The sequence shown here is derived from an EMBL/GenBank/DDBJ whole genome shotgun (WGS) entry which is preliminary data.</text>
</comment>
<dbReference type="AlphaFoldDB" id="A0A448WMW6"/>
<name>A0A448WMW6_9PLAT</name>
<dbReference type="Proteomes" id="UP000784294">
    <property type="component" value="Unassembled WGS sequence"/>
</dbReference>